<dbReference type="AlphaFoldDB" id="A0A7G1I9K3"/>
<keyword evidence="5" id="KW-1185">Reference proteome</keyword>
<accession>A0A7G1I9K3</accession>
<dbReference type="EMBL" id="AP023343">
    <property type="protein sequence ID" value="BCI87701.1"/>
    <property type="molecule type" value="Genomic_DNA"/>
</dbReference>
<feature type="region of interest" description="Disordered" evidence="2">
    <location>
        <begin position="172"/>
        <end position="202"/>
    </location>
</feature>
<organism evidence="4 5">
    <name type="scientific">Mycobacterium kansasii</name>
    <dbReference type="NCBI Taxonomy" id="1768"/>
    <lineage>
        <taxon>Bacteria</taxon>
        <taxon>Bacillati</taxon>
        <taxon>Actinomycetota</taxon>
        <taxon>Actinomycetes</taxon>
        <taxon>Mycobacteriales</taxon>
        <taxon>Mycobacteriaceae</taxon>
        <taxon>Mycobacterium</taxon>
    </lineage>
</organism>
<evidence type="ECO:0000313" key="5">
    <source>
        <dbReference type="Proteomes" id="UP000516380"/>
    </source>
</evidence>
<dbReference type="Pfam" id="PF00823">
    <property type="entry name" value="PPE"/>
    <property type="match status" value="1"/>
</dbReference>
<evidence type="ECO:0000256" key="2">
    <source>
        <dbReference type="SAM" id="MobiDB-lite"/>
    </source>
</evidence>
<evidence type="ECO:0000313" key="4">
    <source>
        <dbReference type="EMBL" id="BCI87701.1"/>
    </source>
</evidence>
<dbReference type="PANTHER" id="PTHR46766:SF1">
    <property type="entry name" value="GLUTAMINE-RICH PROTEIN 2"/>
    <property type="match status" value="1"/>
</dbReference>
<protein>
    <recommendedName>
        <fullName evidence="3">PPE domain-containing protein</fullName>
    </recommendedName>
</protein>
<dbReference type="SUPFAM" id="SSF140459">
    <property type="entry name" value="PE/PPE dimer-like"/>
    <property type="match status" value="1"/>
</dbReference>
<reference evidence="4 5" key="1">
    <citation type="submission" date="2020-07" db="EMBL/GenBank/DDBJ databases">
        <title>Mycobacterium kansasii (former subtype) with zoonotic potential isolated from diseased indoor pet cat, Japan.</title>
        <authorList>
            <person name="Fukano H."/>
            <person name="Terazono T."/>
            <person name="Hoshino Y."/>
        </authorList>
    </citation>
    <scope>NUCLEOTIDE SEQUENCE [LARGE SCALE GENOMIC DNA]</scope>
    <source>
        <strain evidence="4 5">Kuro-I</strain>
    </source>
</reference>
<dbReference type="Proteomes" id="UP000516380">
    <property type="component" value="Chromosome"/>
</dbReference>
<comment type="similarity">
    <text evidence="1">Belongs to the mycobacterial PPE family.</text>
</comment>
<proteinExistence type="inferred from homology"/>
<evidence type="ECO:0000256" key="1">
    <source>
        <dbReference type="ARBA" id="ARBA00010652"/>
    </source>
</evidence>
<dbReference type="InterPro" id="IPR038332">
    <property type="entry name" value="PPE_sf"/>
</dbReference>
<dbReference type="InterPro" id="IPR000030">
    <property type="entry name" value="PPE_dom"/>
</dbReference>
<dbReference type="FunFam" id="1.20.1260.20:FF:000001">
    <property type="entry name" value="PPE family protein PPE41"/>
    <property type="match status" value="1"/>
</dbReference>
<gene>
    <name evidence="4" type="ORF">NIIDMKKI_29070</name>
</gene>
<feature type="domain" description="PPE" evidence="3">
    <location>
        <begin position="2"/>
        <end position="165"/>
    </location>
</feature>
<dbReference type="PANTHER" id="PTHR46766">
    <property type="entry name" value="GLUTAMINE-RICH PROTEIN 2"/>
    <property type="match status" value="1"/>
</dbReference>
<dbReference type="Gene3D" id="1.20.1260.20">
    <property type="entry name" value="PPE superfamily"/>
    <property type="match status" value="1"/>
</dbReference>
<name>A0A7G1I9K3_MYCKA</name>
<dbReference type="GO" id="GO:0052572">
    <property type="term" value="P:response to host immune response"/>
    <property type="evidence" value="ECO:0007669"/>
    <property type="project" value="TreeGrafter"/>
</dbReference>
<sequence>MDFAGLPPEHNSARMFAGAGSAPMLATAAAWQGLAAELGSSAFAFASQTSALAGSAWQGPASAAMADAAATYVGWLNAAAVQAEQAASQARLAAAAFEAARAATVHPAIISVNRARLLRLVAWNVLGQSAPAIAAAEAEYEQMWAQDVAAMFGYHAEASAVAAVLTPLDAAGAGGPARTRGRSGVGRYELRRPGPGRRRPAR</sequence>
<evidence type="ECO:0000259" key="3">
    <source>
        <dbReference type="Pfam" id="PF00823"/>
    </source>
</evidence>